<gene>
    <name evidence="2" type="ORF">CC86DRAFT_367551</name>
</gene>
<evidence type="ECO:0000256" key="1">
    <source>
        <dbReference type="SAM" id="Phobius"/>
    </source>
</evidence>
<name>A0A6A7AE39_9PLEO</name>
<keyword evidence="1" id="KW-0472">Membrane</keyword>
<keyword evidence="1" id="KW-1133">Transmembrane helix</keyword>
<dbReference type="EMBL" id="MU006219">
    <property type="protein sequence ID" value="KAF2830927.1"/>
    <property type="molecule type" value="Genomic_DNA"/>
</dbReference>
<accession>A0A6A7AE39</accession>
<dbReference type="AlphaFoldDB" id="A0A6A7AE39"/>
<evidence type="ECO:0000313" key="2">
    <source>
        <dbReference type="EMBL" id="KAF2830927.1"/>
    </source>
</evidence>
<feature type="transmembrane region" description="Helical" evidence="1">
    <location>
        <begin position="29"/>
        <end position="49"/>
    </location>
</feature>
<reference evidence="2" key="1">
    <citation type="journal article" date="2020" name="Stud. Mycol.">
        <title>101 Dothideomycetes genomes: a test case for predicting lifestyles and emergence of pathogens.</title>
        <authorList>
            <person name="Haridas S."/>
            <person name="Albert R."/>
            <person name="Binder M."/>
            <person name="Bloem J."/>
            <person name="Labutti K."/>
            <person name="Salamov A."/>
            <person name="Andreopoulos B."/>
            <person name="Baker S."/>
            <person name="Barry K."/>
            <person name="Bills G."/>
            <person name="Bluhm B."/>
            <person name="Cannon C."/>
            <person name="Castanera R."/>
            <person name="Culley D."/>
            <person name="Daum C."/>
            <person name="Ezra D."/>
            <person name="Gonzalez J."/>
            <person name="Henrissat B."/>
            <person name="Kuo A."/>
            <person name="Liang C."/>
            <person name="Lipzen A."/>
            <person name="Lutzoni F."/>
            <person name="Magnuson J."/>
            <person name="Mondo S."/>
            <person name="Nolan M."/>
            <person name="Ohm R."/>
            <person name="Pangilinan J."/>
            <person name="Park H.-J."/>
            <person name="Ramirez L."/>
            <person name="Alfaro M."/>
            <person name="Sun H."/>
            <person name="Tritt A."/>
            <person name="Yoshinaga Y."/>
            <person name="Zwiers L.-H."/>
            <person name="Turgeon B."/>
            <person name="Goodwin S."/>
            <person name="Spatafora J."/>
            <person name="Crous P."/>
            <person name="Grigoriev I."/>
        </authorList>
    </citation>
    <scope>NUCLEOTIDE SEQUENCE</scope>
    <source>
        <strain evidence="2">CBS 113818</strain>
    </source>
</reference>
<keyword evidence="1" id="KW-0812">Transmembrane</keyword>
<sequence>MLNNVYVGIWRDYDSGSVLATRWTVTDRIGTLLLTLLAILVAVTANCSWKILRF</sequence>
<keyword evidence="3" id="KW-1185">Reference proteome</keyword>
<protein>
    <submittedName>
        <fullName evidence="2">Uncharacterized protein</fullName>
    </submittedName>
</protein>
<organism evidence="2 3">
    <name type="scientific">Ophiobolus disseminans</name>
    <dbReference type="NCBI Taxonomy" id="1469910"/>
    <lineage>
        <taxon>Eukaryota</taxon>
        <taxon>Fungi</taxon>
        <taxon>Dikarya</taxon>
        <taxon>Ascomycota</taxon>
        <taxon>Pezizomycotina</taxon>
        <taxon>Dothideomycetes</taxon>
        <taxon>Pleosporomycetidae</taxon>
        <taxon>Pleosporales</taxon>
        <taxon>Pleosporineae</taxon>
        <taxon>Phaeosphaeriaceae</taxon>
        <taxon>Ophiobolus</taxon>
    </lineage>
</organism>
<evidence type="ECO:0000313" key="3">
    <source>
        <dbReference type="Proteomes" id="UP000799424"/>
    </source>
</evidence>
<dbReference type="Proteomes" id="UP000799424">
    <property type="component" value="Unassembled WGS sequence"/>
</dbReference>
<proteinExistence type="predicted"/>